<dbReference type="PANTHER" id="PTHR11113">
    <property type="entry name" value="N-ACETYLGLUCOSAMINE-6-PHOSPHATE DEACETYLASE"/>
    <property type="match status" value="1"/>
</dbReference>
<dbReference type="GO" id="GO:0046872">
    <property type="term" value="F:metal ion binding"/>
    <property type="evidence" value="ECO:0007669"/>
    <property type="project" value="UniProtKB-KW"/>
</dbReference>
<dbReference type="Proteomes" id="UP000199024">
    <property type="component" value="Unassembled WGS sequence"/>
</dbReference>
<evidence type="ECO:0000256" key="7">
    <source>
        <dbReference type="PIRSR" id="PIRSR038994-3"/>
    </source>
</evidence>
<evidence type="ECO:0000256" key="4">
    <source>
        <dbReference type="PIRNR" id="PIRNR038994"/>
    </source>
</evidence>
<evidence type="ECO:0000256" key="6">
    <source>
        <dbReference type="PIRSR" id="PIRSR038994-2"/>
    </source>
</evidence>
<feature type="binding site" evidence="6">
    <location>
        <begin position="308"/>
        <end position="310"/>
    </location>
    <ligand>
        <name>substrate</name>
    </ligand>
</feature>
<dbReference type="NCBIfam" id="TIGR00221">
    <property type="entry name" value="nagA"/>
    <property type="match status" value="1"/>
</dbReference>
<feature type="active site" description="Proton donor/acceptor" evidence="5">
    <location>
        <position position="269"/>
    </location>
</feature>
<dbReference type="SUPFAM" id="SSF51556">
    <property type="entry name" value="Metallo-dependent hydrolases"/>
    <property type="match status" value="1"/>
</dbReference>
<keyword evidence="2 7" id="KW-0479">Metal-binding</keyword>
<dbReference type="GO" id="GO:0008448">
    <property type="term" value="F:N-acetylglucosamine-6-phosphate deacetylase activity"/>
    <property type="evidence" value="ECO:0007669"/>
    <property type="project" value="InterPro"/>
</dbReference>
<evidence type="ECO:0000313" key="10">
    <source>
        <dbReference type="Proteomes" id="UP000199024"/>
    </source>
</evidence>
<evidence type="ECO:0000256" key="5">
    <source>
        <dbReference type="PIRSR" id="PIRSR038994-1"/>
    </source>
</evidence>
<dbReference type="Pfam" id="PF01979">
    <property type="entry name" value="Amidohydro_1"/>
    <property type="match status" value="1"/>
</dbReference>
<comment type="cofactor">
    <cofactor evidence="7">
        <name>a divalent metal cation</name>
        <dbReference type="ChEBI" id="CHEBI:60240"/>
    </cofactor>
    <text evidence="7">Binds 1 divalent metal cation per subunit.</text>
</comment>
<feature type="binding site" evidence="6">
    <location>
        <position position="246"/>
    </location>
    <ligand>
        <name>substrate</name>
    </ligand>
</feature>
<sequence length="379" mass="39667">MQTLTARRLLTPIGSVEYPVITVGDDGLIAEIESDPTLPHANDTLTAAFLDVHTHGGMSHDVMTASPKDFVEFNRFLATRGVGQYLATTVTAPIDATLRGLEAIADEIERAHDGVATPIGVHLEGPFISHAKRGVHPEGDILPPSIELFDRFQAAARGHIRLITIAPEIPGALDLIAHCKALGVRVSLGHTNATSPETQAGIDAGASSATHTYNAMRALDHRAPGVLGTVLDSSSLFAELICDGIHVAPELVRLWLKAKGPELAILVTDSMSAAGMPDGAYTLGTFDVAVAEGKALLKSDLDRGKETLAGSILTMDKAVANVQAMTGASLGIAVNLASANPARMLGLEPAIRPGTVGNFNRFAASGRLEQTILRGKAVN</sequence>
<feature type="binding site" evidence="7">
    <location>
        <position position="211"/>
    </location>
    <ligand>
        <name>Zn(2+)</name>
        <dbReference type="ChEBI" id="CHEBI:29105"/>
    </ligand>
</feature>
<dbReference type="STRING" id="474950.SAMN05421771_3725"/>
<evidence type="ECO:0000259" key="8">
    <source>
        <dbReference type="Pfam" id="PF01979"/>
    </source>
</evidence>
<dbReference type="PIRSF" id="PIRSF038994">
    <property type="entry name" value="NagA"/>
    <property type="match status" value="1"/>
</dbReference>
<dbReference type="AlphaFoldDB" id="A0A1I6MY66"/>
<evidence type="ECO:0000256" key="1">
    <source>
        <dbReference type="ARBA" id="ARBA00010716"/>
    </source>
</evidence>
<feature type="binding site" evidence="7">
    <location>
        <position position="124"/>
    </location>
    <ligand>
        <name>Zn(2+)</name>
        <dbReference type="ChEBI" id="CHEBI:29105"/>
    </ligand>
</feature>
<feature type="binding site" evidence="6">
    <location>
        <begin position="214"/>
        <end position="215"/>
    </location>
    <ligand>
        <name>substrate</name>
    </ligand>
</feature>
<dbReference type="InterPro" id="IPR006680">
    <property type="entry name" value="Amidohydro-rel"/>
</dbReference>
<dbReference type="GO" id="GO:0006046">
    <property type="term" value="P:N-acetylglucosamine catabolic process"/>
    <property type="evidence" value="ECO:0007669"/>
    <property type="project" value="TreeGrafter"/>
</dbReference>
<reference evidence="9 10" key="1">
    <citation type="submission" date="2016-10" db="EMBL/GenBank/DDBJ databases">
        <authorList>
            <person name="de Groot N.N."/>
        </authorList>
    </citation>
    <scope>NUCLEOTIDE SEQUENCE [LARGE SCALE GENOMIC DNA]</scope>
    <source>
        <strain evidence="9 10">DSM 21001</strain>
    </source>
</reference>
<dbReference type="RefSeq" id="WP_089842415.1">
    <property type="nucleotide sequence ID" value="NZ_FOZL01000002.1"/>
</dbReference>
<dbReference type="InterPro" id="IPR003764">
    <property type="entry name" value="GlcNAc_6-P_deAcase"/>
</dbReference>
<dbReference type="InterPro" id="IPR032466">
    <property type="entry name" value="Metal_Hydrolase"/>
</dbReference>
<dbReference type="CDD" id="cd00854">
    <property type="entry name" value="NagA"/>
    <property type="match status" value="1"/>
</dbReference>
<dbReference type="OrthoDB" id="9776488at2"/>
<name>A0A1I6MY66_9BACT</name>
<organism evidence="9 10">
    <name type="scientific">Granulicella pectinivorans</name>
    <dbReference type="NCBI Taxonomy" id="474950"/>
    <lineage>
        <taxon>Bacteria</taxon>
        <taxon>Pseudomonadati</taxon>
        <taxon>Acidobacteriota</taxon>
        <taxon>Terriglobia</taxon>
        <taxon>Terriglobales</taxon>
        <taxon>Acidobacteriaceae</taxon>
        <taxon>Granulicella</taxon>
    </lineage>
</organism>
<dbReference type="Gene3D" id="3.20.20.140">
    <property type="entry name" value="Metal-dependent hydrolases"/>
    <property type="match status" value="1"/>
</dbReference>
<evidence type="ECO:0000256" key="3">
    <source>
        <dbReference type="ARBA" id="ARBA00022801"/>
    </source>
</evidence>
<feature type="binding site" evidence="6">
    <location>
        <position position="135"/>
    </location>
    <ligand>
        <name>substrate</name>
    </ligand>
</feature>
<keyword evidence="10" id="KW-1185">Reference proteome</keyword>
<protein>
    <submittedName>
        <fullName evidence="9">N-acetylglucosamine-6-phosphate deacetylase</fullName>
    </submittedName>
</protein>
<keyword evidence="4" id="KW-0119">Carbohydrate metabolism</keyword>
<evidence type="ECO:0000313" key="9">
    <source>
        <dbReference type="EMBL" id="SFS20614.1"/>
    </source>
</evidence>
<comment type="similarity">
    <text evidence="1 4">Belongs to the metallo-dependent hydrolases superfamily. NagA family.</text>
</comment>
<gene>
    <name evidence="9" type="ORF">SAMN05421771_3725</name>
</gene>
<dbReference type="PANTHER" id="PTHR11113:SF14">
    <property type="entry name" value="N-ACETYLGLUCOSAMINE-6-PHOSPHATE DEACETYLASE"/>
    <property type="match status" value="1"/>
</dbReference>
<feature type="binding site" evidence="6">
    <location>
        <position position="222"/>
    </location>
    <ligand>
        <name>substrate</name>
    </ligand>
</feature>
<feature type="binding site" evidence="7">
    <location>
        <position position="190"/>
    </location>
    <ligand>
        <name>Zn(2+)</name>
        <dbReference type="ChEBI" id="CHEBI:29105"/>
    </ligand>
</feature>
<proteinExistence type="inferred from homology"/>
<keyword evidence="3 4" id="KW-0378">Hydrolase</keyword>
<dbReference type="EMBL" id="FOZL01000002">
    <property type="protein sequence ID" value="SFS20614.1"/>
    <property type="molecule type" value="Genomic_DNA"/>
</dbReference>
<feature type="domain" description="Amidohydrolase-related" evidence="8">
    <location>
        <begin position="44"/>
        <end position="377"/>
    </location>
</feature>
<evidence type="ECO:0000256" key="2">
    <source>
        <dbReference type="ARBA" id="ARBA00022723"/>
    </source>
</evidence>
<accession>A0A1I6MY66</accession>